<keyword evidence="5" id="KW-0998">Cell outer membrane</keyword>
<evidence type="ECO:0000256" key="1">
    <source>
        <dbReference type="ARBA" id="ARBA00004370"/>
    </source>
</evidence>
<evidence type="ECO:0000256" key="4">
    <source>
        <dbReference type="ARBA" id="ARBA00023136"/>
    </source>
</evidence>
<accession>A0AAP2DPG8</accession>
<keyword evidence="3" id="KW-0732">Signal</keyword>
<evidence type="ECO:0000256" key="3">
    <source>
        <dbReference type="ARBA" id="ARBA00022729"/>
    </source>
</evidence>
<keyword evidence="8" id="KW-1185">Reference proteome</keyword>
<dbReference type="InterPro" id="IPR000184">
    <property type="entry name" value="Bac_surfAg_D15"/>
</dbReference>
<proteinExistence type="predicted"/>
<dbReference type="InterPro" id="IPR039910">
    <property type="entry name" value="D15-like"/>
</dbReference>
<feature type="domain" description="Bacterial surface antigen (D15)" evidence="6">
    <location>
        <begin position="460"/>
        <end position="782"/>
    </location>
</feature>
<comment type="subcellular location">
    <subcellularLocation>
        <location evidence="1">Membrane</location>
    </subcellularLocation>
</comment>
<organism evidence="7 8">
    <name type="scientific">Chryseosolibacter histidini</name>
    <dbReference type="NCBI Taxonomy" id="2782349"/>
    <lineage>
        <taxon>Bacteria</taxon>
        <taxon>Pseudomonadati</taxon>
        <taxon>Bacteroidota</taxon>
        <taxon>Cytophagia</taxon>
        <taxon>Cytophagales</taxon>
        <taxon>Chryseotaleaceae</taxon>
        <taxon>Chryseosolibacter</taxon>
    </lineage>
</organism>
<dbReference type="AlphaFoldDB" id="A0AAP2DPG8"/>
<evidence type="ECO:0000313" key="8">
    <source>
        <dbReference type="Proteomes" id="UP001319200"/>
    </source>
</evidence>
<name>A0AAP2DPG8_9BACT</name>
<protein>
    <submittedName>
        <fullName evidence="7">BamA/TamA family outer membrane protein</fullName>
    </submittedName>
</protein>
<reference evidence="7 8" key="1">
    <citation type="submission" date="2021-05" db="EMBL/GenBank/DDBJ databases">
        <title>A Polyphasic approach of four new species of the genus Ohtaekwangia: Ohtaekwangia histidinii sp. nov., Ohtaekwangia cretensis sp. nov., Ohtaekwangia indiensis sp. nov., Ohtaekwangia reichenbachii sp. nov. from diverse environment.</title>
        <authorList>
            <person name="Octaviana S."/>
        </authorList>
    </citation>
    <scope>NUCLEOTIDE SEQUENCE [LARGE SCALE GENOMIC DNA]</scope>
    <source>
        <strain evidence="7 8">PWU4</strain>
    </source>
</reference>
<keyword evidence="2" id="KW-0812">Transmembrane</keyword>
<dbReference type="Gene3D" id="2.40.160.50">
    <property type="entry name" value="membrane protein fhac: a member of the omp85/tpsb transporter family"/>
    <property type="match status" value="1"/>
</dbReference>
<evidence type="ECO:0000256" key="2">
    <source>
        <dbReference type="ARBA" id="ARBA00022692"/>
    </source>
</evidence>
<dbReference type="PANTHER" id="PTHR12815">
    <property type="entry name" value="SORTING AND ASSEMBLY MACHINERY SAMM50 PROTEIN FAMILY MEMBER"/>
    <property type="match status" value="1"/>
</dbReference>
<evidence type="ECO:0000313" key="7">
    <source>
        <dbReference type="EMBL" id="MBT1700076.1"/>
    </source>
</evidence>
<dbReference type="Pfam" id="PF01103">
    <property type="entry name" value="Omp85"/>
    <property type="match status" value="1"/>
</dbReference>
<dbReference type="GO" id="GO:0019867">
    <property type="term" value="C:outer membrane"/>
    <property type="evidence" value="ECO:0007669"/>
    <property type="project" value="InterPro"/>
</dbReference>
<evidence type="ECO:0000256" key="5">
    <source>
        <dbReference type="ARBA" id="ARBA00023237"/>
    </source>
</evidence>
<evidence type="ECO:0000259" key="6">
    <source>
        <dbReference type="Pfam" id="PF01103"/>
    </source>
</evidence>
<dbReference type="Proteomes" id="UP001319200">
    <property type="component" value="Unassembled WGS sequence"/>
</dbReference>
<dbReference type="PROSITE" id="PS51257">
    <property type="entry name" value="PROKAR_LIPOPROTEIN"/>
    <property type="match status" value="1"/>
</dbReference>
<gene>
    <name evidence="7" type="ORF">KK083_24525</name>
</gene>
<sequence>MQKRKTNPVYPLFSAFQYRPLRYFLFALLMTGCTAMKYVPENEVLYTGYEIKIKSKKRIKSKSRINELMDQNVSPKPNSSIFGMRPGLWFYYKAGPTTRKKGFRSFVKNKLGQVPIYMRDVDAEKTATLLKGHLVNNGFFQAEVKSEVKVNGKKGKVIYTAFLHRPYRLRNIDYPKNNTLFANIDSIKQNSYLKQRQRYNLERLQAEQTRIEQELENYGYFFFDDRHLLFEADSTVGDKKVDLLLTLENGVPKKAKRIYRLGEISVFPDYTISRDSLIRATDTLKVLGYNYIDRQKNYRPEIITKVINLKKGNIYRREDREFTLSHLMSLGSFKFVDIKFIESRQDSALLNANIYLTPYLKKSIRADLQATSKSNNFVGPGLTLKFTNRNFLRGSERSDITLTSGYEVQISRKTPQPLNALELGVESGLSVPRFISPFDIYYPTRKYLPSTDIKLGFRLQQRIGYFRLNSFNLAYGYTWRENTMKTHELYPIDISYMKLGHTSPKFDTLINKNPFLARSLENQFIMGARYTYTLNTQMNQERTEKFREQRFERSNFYFSAKVESAGNLVQLLRGGEFDNDLDNERLNIFGSAYAQFVRGEADFRYYWKLDKSNMIASRIIAGTGYAFGNSITMPYIRQFSTGGSNSVRAFPARSIGPGTYYVKNDNSNENKILFIDQRGDIKLEGSTEFRFDIVKMLKGAIFVDAGNIWLWRENNALAGTPEQPTVDPAPNPHGRFDRDTFLNELAVGTGFGTRFDFNFFVLRLDLAFPIRKPWLPDGQRWVFDEIAFGSSRWRAENLILNIAIGYPF</sequence>
<dbReference type="PANTHER" id="PTHR12815:SF47">
    <property type="entry name" value="TRANSLOCATION AND ASSEMBLY MODULE SUBUNIT TAMA"/>
    <property type="match status" value="1"/>
</dbReference>
<comment type="caution">
    <text evidence="7">The sequence shown here is derived from an EMBL/GenBank/DDBJ whole genome shotgun (WGS) entry which is preliminary data.</text>
</comment>
<keyword evidence="4" id="KW-0472">Membrane</keyword>
<dbReference type="RefSeq" id="WP_254168418.1">
    <property type="nucleotide sequence ID" value="NZ_JAHESF010000034.1"/>
</dbReference>
<dbReference type="EMBL" id="JAHESF010000034">
    <property type="protein sequence ID" value="MBT1700076.1"/>
    <property type="molecule type" value="Genomic_DNA"/>
</dbReference>